<evidence type="ECO:0000313" key="14">
    <source>
        <dbReference type="EMBL" id="CAL8080331.1"/>
    </source>
</evidence>
<keyword evidence="4" id="KW-0217">Developmental protein</keyword>
<keyword evidence="6" id="KW-0221">Differentiation</keyword>
<evidence type="ECO:0000256" key="8">
    <source>
        <dbReference type="ARBA" id="ARBA00023158"/>
    </source>
</evidence>
<dbReference type="PROSITE" id="PS50118">
    <property type="entry name" value="HMG_BOX_2"/>
    <property type="match status" value="1"/>
</dbReference>
<evidence type="ECO:0000256" key="6">
    <source>
        <dbReference type="ARBA" id="ARBA00022782"/>
    </source>
</evidence>
<evidence type="ECO:0000256" key="10">
    <source>
        <dbReference type="ARBA" id="ARBA00023254"/>
    </source>
</evidence>
<feature type="compositionally biased region" description="Acidic residues" evidence="12">
    <location>
        <begin position="430"/>
        <end position="445"/>
    </location>
</feature>
<dbReference type="Gene3D" id="1.10.30.10">
    <property type="entry name" value="High mobility group box domain"/>
    <property type="match status" value="1"/>
</dbReference>
<dbReference type="SUPFAM" id="SSF47095">
    <property type="entry name" value="HMG-box"/>
    <property type="match status" value="1"/>
</dbReference>
<evidence type="ECO:0000256" key="5">
    <source>
        <dbReference type="ARBA" id="ARBA00022490"/>
    </source>
</evidence>
<comment type="caution">
    <text evidence="14">The sequence shown here is derived from an EMBL/GenBank/DDBJ whole genome shotgun (WGS) entry which is preliminary data.</text>
</comment>
<keyword evidence="7 11" id="KW-0238">DNA-binding</keyword>
<comment type="similarity">
    <text evidence="3">Belongs to the maelstrom family.</text>
</comment>
<dbReference type="EMBL" id="CAXLJM020000014">
    <property type="protein sequence ID" value="CAL8080331.1"/>
    <property type="molecule type" value="Genomic_DNA"/>
</dbReference>
<feature type="compositionally biased region" description="Polar residues" evidence="12">
    <location>
        <begin position="504"/>
        <end position="518"/>
    </location>
</feature>
<feature type="region of interest" description="Disordered" evidence="12">
    <location>
        <begin position="400"/>
        <end position="609"/>
    </location>
</feature>
<keyword evidence="15" id="KW-1185">Reference proteome</keyword>
<sequence length="654" mass="73883">MGKKKQSQSSFYFFITEKMRTEAAKGRPVMGGFKEASHKFGSEWTEMSTDQRVPYVKLANEAKGKDKSNLHNKFTTTGESYAQVNERARQKQAAQQKMESFIRNLTSGPDADNRNYIFMKVNYSVEEIREDGARVFWPVEIAMAVFNLKEGLQSFYTTFVDTVAVPCGYSSLAVETANDTLIPLPGDSSFPEDAKNYKEILRKIFGFLNHWIKDKEGYDTDHERVVFCLDSEVKPIRTGLQWMADKLEEFDNEKYCYLVEDLKIYSISKLILGMAQEAYKLNPSYDNCAVKYQVEGSAESIILKGSYDFSDELTCMFHCSEERRIKMQNCAQNIVLRRVFLLFDEFIQPNAYRYEKRDRHKIEFVNKVDTLCPVIKKHVRPKVVPVNIVLPDWLKDEPEVSLEDPQLSASASNDDDNRPQTSDERRNENQEDVDVPSEQVPDDVERDWLNDSRDPGRPDVSMEEPQLSPPASNSYDNRPRTGVKRRNDERSPSPEGACGGSFLPSPSRSEPSYSTPANEPTREAYPPEEYANNFGFTRNSPPTYSNDDDDFPALCTSQSRRGSPATRSPSPHTTTPVDEDTTAWVFQSRSNPGGSRGRGSSLRLSTSSNSFGIGIGRGIGNPDSSNFWFEEFPILGASTSTSAGRGIGRGNLQL</sequence>
<feature type="domain" description="HMG box" evidence="13">
    <location>
        <begin position="4"/>
        <end position="74"/>
    </location>
</feature>
<evidence type="ECO:0000256" key="7">
    <source>
        <dbReference type="ARBA" id="ARBA00023125"/>
    </source>
</evidence>
<dbReference type="InterPro" id="IPR036910">
    <property type="entry name" value="HMG_box_dom_sf"/>
</dbReference>
<organism evidence="14 15">
    <name type="scientific">Orchesella dallaii</name>
    <dbReference type="NCBI Taxonomy" id="48710"/>
    <lineage>
        <taxon>Eukaryota</taxon>
        <taxon>Metazoa</taxon>
        <taxon>Ecdysozoa</taxon>
        <taxon>Arthropoda</taxon>
        <taxon>Hexapoda</taxon>
        <taxon>Collembola</taxon>
        <taxon>Entomobryomorpha</taxon>
        <taxon>Entomobryoidea</taxon>
        <taxon>Orchesellidae</taxon>
        <taxon>Orchesellinae</taxon>
        <taxon>Orchesella</taxon>
    </lineage>
</organism>
<dbReference type="InterPro" id="IPR024970">
    <property type="entry name" value="Maelstrom"/>
</dbReference>
<evidence type="ECO:0000256" key="4">
    <source>
        <dbReference type="ARBA" id="ARBA00022473"/>
    </source>
</evidence>
<keyword evidence="5" id="KW-0963">Cytoplasm</keyword>
<reference evidence="14 15" key="1">
    <citation type="submission" date="2024-08" db="EMBL/GenBank/DDBJ databases">
        <authorList>
            <person name="Cucini C."/>
            <person name="Frati F."/>
        </authorList>
    </citation>
    <scope>NUCLEOTIDE SEQUENCE [LARGE SCALE GENOMIC DNA]</scope>
</reference>
<keyword evidence="8" id="KW-0943">RNA-mediated gene silencing</keyword>
<evidence type="ECO:0000259" key="13">
    <source>
        <dbReference type="PROSITE" id="PS50118"/>
    </source>
</evidence>
<feature type="compositionally biased region" description="Low complexity" evidence="12">
    <location>
        <begin position="588"/>
        <end position="609"/>
    </location>
</feature>
<protein>
    <recommendedName>
        <fullName evidence="13">HMG box domain-containing protein</fullName>
    </recommendedName>
</protein>
<feature type="compositionally biased region" description="Basic and acidic residues" evidence="12">
    <location>
        <begin position="446"/>
        <end position="457"/>
    </location>
</feature>
<dbReference type="InterPro" id="IPR039259">
    <property type="entry name" value="Protein_maelstrom"/>
</dbReference>
<proteinExistence type="inferred from homology"/>
<evidence type="ECO:0000256" key="9">
    <source>
        <dbReference type="ARBA" id="ARBA00023242"/>
    </source>
</evidence>
<gene>
    <name evidence="14" type="ORF">ODALV1_LOCUS4616</name>
</gene>
<feature type="compositionally biased region" description="Polar residues" evidence="12">
    <location>
        <begin position="555"/>
        <end position="576"/>
    </location>
</feature>
<evidence type="ECO:0000313" key="15">
    <source>
        <dbReference type="Proteomes" id="UP001642540"/>
    </source>
</evidence>
<evidence type="ECO:0000256" key="2">
    <source>
        <dbReference type="ARBA" id="ARBA00004496"/>
    </source>
</evidence>
<feature type="DNA-binding region" description="HMG box" evidence="11">
    <location>
        <begin position="4"/>
        <end position="74"/>
    </location>
</feature>
<dbReference type="InterPro" id="IPR009071">
    <property type="entry name" value="HMG_box_dom"/>
</dbReference>
<dbReference type="PANTHER" id="PTHR21358">
    <property type="entry name" value="PROTEIN MAELSTROM HOMOLOG"/>
    <property type="match status" value="1"/>
</dbReference>
<feature type="compositionally biased region" description="Basic and acidic residues" evidence="12">
    <location>
        <begin position="415"/>
        <end position="429"/>
    </location>
</feature>
<keyword evidence="10" id="KW-0469">Meiosis</keyword>
<feature type="compositionally biased region" description="Polar residues" evidence="12">
    <location>
        <begin position="534"/>
        <end position="545"/>
    </location>
</feature>
<accession>A0ABP1PWP7</accession>
<dbReference type="PANTHER" id="PTHR21358:SF4">
    <property type="entry name" value="PROTEIN MAELSTROM HOMOLOG"/>
    <property type="match status" value="1"/>
</dbReference>
<comment type="subcellular location">
    <subcellularLocation>
        <location evidence="2">Cytoplasm</location>
    </subcellularLocation>
    <subcellularLocation>
        <location evidence="1">Nucleus</location>
    </subcellularLocation>
</comment>
<evidence type="ECO:0000256" key="12">
    <source>
        <dbReference type="SAM" id="MobiDB-lite"/>
    </source>
</evidence>
<evidence type="ECO:0000256" key="3">
    <source>
        <dbReference type="ARBA" id="ARBA00007057"/>
    </source>
</evidence>
<keyword evidence="9 11" id="KW-0539">Nucleus</keyword>
<dbReference type="Proteomes" id="UP001642540">
    <property type="component" value="Unassembled WGS sequence"/>
</dbReference>
<name>A0ABP1PWP7_9HEXA</name>
<evidence type="ECO:0000256" key="11">
    <source>
        <dbReference type="PROSITE-ProRule" id="PRU00267"/>
    </source>
</evidence>
<evidence type="ECO:0000256" key="1">
    <source>
        <dbReference type="ARBA" id="ARBA00004123"/>
    </source>
</evidence>
<dbReference type="Pfam" id="PF13017">
    <property type="entry name" value="Maelstrom"/>
    <property type="match status" value="1"/>
</dbReference>
<dbReference type="Pfam" id="PF09011">
    <property type="entry name" value="HMG_box_2"/>
    <property type="match status" value="1"/>
</dbReference>